<organism evidence="1 2">
    <name type="scientific">Bradyrhizobium uaiense</name>
    <dbReference type="NCBI Taxonomy" id="2594946"/>
    <lineage>
        <taxon>Bacteria</taxon>
        <taxon>Pseudomonadati</taxon>
        <taxon>Pseudomonadota</taxon>
        <taxon>Alphaproteobacteria</taxon>
        <taxon>Hyphomicrobiales</taxon>
        <taxon>Nitrobacteraceae</taxon>
        <taxon>Bradyrhizobium</taxon>
    </lineage>
</organism>
<reference evidence="1 2" key="1">
    <citation type="journal article" date="2020" name="Arch. Microbiol.">
        <title>Bradyrhizobium uaiense sp. nov., a new highly efficient cowpea symbiont.</title>
        <authorList>
            <person name="Cabral Michel D."/>
            <person name="Azarias Guimaraes A."/>
            <person name="Martins da Costa E."/>
            <person name="Soares de Carvalho T."/>
            <person name="Balsanelli E."/>
            <person name="Willems A."/>
            <person name="Maltempi de Souza E."/>
            <person name="de Souza Moreira F.M."/>
        </authorList>
    </citation>
    <scope>NUCLEOTIDE SEQUENCE [LARGE SCALE GENOMIC DNA]</scope>
    <source>
        <strain evidence="1 2">UFLA 03-164</strain>
    </source>
</reference>
<dbReference type="AlphaFoldDB" id="A0A6P1BG78"/>
<evidence type="ECO:0000313" key="2">
    <source>
        <dbReference type="Proteomes" id="UP000468531"/>
    </source>
</evidence>
<evidence type="ECO:0000313" key="1">
    <source>
        <dbReference type="EMBL" id="NEU97263.1"/>
    </source>
</evidence>
<dbReference type="Proteomes" id="UP000468531">
    <property type="component" value="Unassembled WGS sequence"/>
</dbReference>
<dbReference type="RefSeq" id="WP_163154544.1">
    <property type="nucleotide sequence ID" value="NZ_VKHP01000054.1"/>
</dbReference>
<name>A0A6P1BG78_9BRAD</name>
<sequence length="102" mass="11356">MIDLIIGVAQIALALGSPAGPAADRAWRPSVVRIRMVCDQDCNCHRTRYHERRPMPAGRDDLACRTPSGRYIGQYNGHYRKGPATGVGFDDKAPVREFPFPF</sequence>
<comment type="caution">
    <text evidence="1">The sequence shown here is derived from an EMBL/GenBank/DDBJ whole genome shotgun (WGS) entry which is preliminary data.</text>
</comment>
<accession>A0A6P1BG78</accession>
<proteinExistence type="predicted"/>
<keyword evidence="2" id="KW-1185">Reference proteome</keyword>
<gene>
    <name evidence="1" type="ORF">FNJ47_15820</name>
</gene>
<protein>
    <submittedName>
        <fullName evidence="1">Uncharacterized protein</fullName>
    </submittedName>
</protein>
<dbReference type="EMBL" id="VKHP01000054">
    <property type="protein sequence ID" value="NEU97263.1"/>
    <property type="molecule type" value="Genomic_DNA"/>
</dbReference>